<dbReference type="AlphaFoldDB" id="A0A5K1HYZ3"/>
<dbReference type="RefSeq" id="WP_151442258.1">
    <property type="nucleotide sequence ID" value="NZ_CABVOU010000019.1"/>
</dbReference>
<dbReference type="GO" id="GO:0032259">
    <property type="term" value="P:methylation"/>
    <property type="evidence" value="ECO:0007669"/>
    <property type="project" value="UniProtKB-KW"/>
</dbReference>
<feature type="compositionally biased region" description="Basic residues" evidence="7">
    <location>
        <begin position="108"/>
        <end position="117"/>
    </location>
</feature>
<evidence type="ECO:0000256" key="4">
    <source>
        <dbReference type="ARBA" id="ARBA00022679"/>
    </source>
</evidence>
<feature type="compositionally biased region" description="Low complexity" evidence="7">
    <location>
        <begin position="81"/>
        <end position="91"/>
    </location>
</feature>
<dbReference type="PROSITE" id="PS00092">
    <property type="entry name" value="N6_MTASE"/>
    <property type="match status" value="1"/>
</dbReference>
<keyword evidence="4 9" id="KW-0808">Transferase</keyword>
<evidence type="ECO:0000256" key="5">
    <source>
        <dbReference type="ARBA" id="ARBA00022691"/>
    </source>
</evidence>
<dbReference type="GO" id="GO:0003677">
    <property type="term" value="F:DNA binding"/>
    <property type="evidence" value="ECO:0007669"/>
    <property type="project" value="InterPro"/>
</dbReference>
<keyword evidence="3 9" id="KW-0489">Methyltransferase</keyword>
<evidence type="ECO:0000313" key="10">
    <source>
        <dbReference type="Proteomes" id="UP000326725"/>
    </source>
</evidence>
<keyword evidence="10" id="KW-1185">Reference proteome</keyword>
<dbReference type="InterPro" id="IPR029063">
    <property type="entry name" value="SAM-dependent_MTases_sf"/>
</dbReference>
<dbReference type="InterPro" id="IPR002295">
    <property type="entry name" value="N4/N6-MTase_EcoPI_Mod-like"/>
</dbReference>
<dbReference type="PANTHER" id="PTHR13370">
    <property type="entry name" value="RNA METHYLASE-RELATED"/>
    <property type="match status" value="1"/>
</dbReference>
<dbReference type="PANTHER" id="PTHR13370:SF16">
    <property type="entry name" value="SITE-SPECIFIC DNA-METHYLTRANSFERASE (ADENINE-SPECIFIC)"/>
    <property type="match status" value="1"/>
</dbReference>
<evidence type="ECO:0000313" key="9">
    <source>
        <dbReference type="EMBL" id="VVZ94485.1"/>
    </source>
</evidence>
<evidence type="ECO:0000256" key="6">
    <source>
        <dbReference type="ARBA" id="ARBA00047942"/>
    </source>
</evidence>
<sequence>MSQTDAQLRELLLLLLPEDGGTIGNLRLRNLMAAKLYARVEEEDYERVRDALVTEGVLGKGRGRGGSVFRLSPSAPQEASTPDTTPPDLTLQMQEVPAELPLNQQQAKPKRTTKPRQKKPDQAEVLSYRYDEKRKNNPHVGMVDTASDGVEETTTWAYDPHLDPELQFDSSATRAQVETLIDDALASGDQAQMKAALEELKRLQSPYLQWTGKAERTSFEVDTVSLHVHERIDPATILGEVQKRMKAGKKGGSAFQPDMFHAPFENLPLREAIDFYKHERDWANRLIAGDSLLVMNSMLQKEGMAGQVQMIYIDPPYGIKYGSNFQPFTHKRDVKDRKDEDLTQEPEMIKAFRDTWELGIHSYLTYLRDRLLLARELLSERGSVFVQISDENVHLVRSLLDEVFGVKNFAGMIAFDKTGGQPSSLLPSVCDYIIWYSKSIKDTKYRQLTTPKQPGEKGATGYTLIFDERSLKWRSMDKKEKEHPGSLPAHYKVFDGTPLVSDGSSDAGNDPFECFGEKWEIAANNHWKTSEEGLKRLLKANRIIQIGNRIEYRMMLDDFGQTPRSNLWLGLGERGFTGKKVYVVQTAAEAIQRCLLMTTDPGDLVLDPTCGSGTTAYVAEKWGRRWVTCDTSRVAVTLAKQRLMTASYDYYELKYPQEGLGGGFIYKTVPHIMLKSIAHNPEIDQVYEQHHPAIEQALAELNDSLQGHSVKGEPITFTVTEGGRKGDKVDFSAPDSKTVTLPSEETAKVNELLEWEVPFDYPDEWPEATKTFFDAFHSARQAMQRRMDESIANHAGQEVLYDQPEVSRDKLRITGPFTVEAVPFATVLGLDEAEQPKEADVAVARSGATSRHAQWREELLKAGIRGKGGQHLKLMDLETLPGAKYLHAVGTVAETGDRVAVSFGPEYAALEQRQVEIAKNEAGDLFPTPRLLVFCSFTFDPEAAKDIDSIKGIQALKVQMNTDLLTEDLKKNARSNESFWLMGQPDVEVHELKDGKLQVEVHGFDYFDTKTGELKSGGKRDIAVWELDTDYDDRSLYPRQVFFPMAGKQEGWFKLKKDIRAELNEELLNEFHGTKSLPFEPGKNQSLAVKIVDNRGIESLKVVRLD</sequence>
<evidence type="ECO:0000259" key="8">
    <source>
        <dbReference type="Pfam" id="PF01555"/>
    </source>
</evidence>
<gene>
    <name evidence="9" type="ORF">HALO32_00538</name>
</gene>
<dbReference type="Proteomes" id="UP000326725">
    <property type="component" value="Unassembled WGS sequence"/>
</dbReference>
<dbReference type="GO" id="GO:0008170">
    <property type="term" value="F:N-methyltransferase activity"/>
    <property type="evidence" value="ECO:0007669"/>
    <property type="project" value="InterPro"/>
</dbReference>
<dbReference type="InterPro" id="IPR002052">
    <property type="entry name" value="DNA_methylase_N6_adenine_CS"/>
</dbReference>
<name>A0A5K1HYZ3_9GAMM</name>
<evidence type="ECO:0000256" key="1">
    <source>
        <dbReference type="ARBA" id="ARBA00006594"/>
    </source>
</evidence>
<evidence type="ECO:0000256" key="7">
    <source>
        <dbReference type="SAM" id="MobiDB-lite"/>
    </source>
</evidence>
<dbReference type="Pfam" id="PF01555">
    <property type="entry name" value="N6_N4_Mtase"/>
    <property type="match status" value="1"/>
</dbReference>
<feature type="region of interest" description="Disordered" evidence="7">
    <location>
        <begin position="63"/>
        <end position="145"/>
    </location>
</feature>
<evidence type="ECO:0000256" key="3">
    <source>
        <dbReference type="ARBA" id="ARBA00022603"/>
    </source>
</evidence>
<feature type="domain" description="DNA methylase N-4/N-6" evidence="8">
    <location>
        <begin position="308"/>
        <end position="640"/>
    </location>
</feature>
<proteinExistence type="inferred from homology"/>
<dbReference type="Gene3D" id="3.40.50.150">
    <property type="entry name" value="Vaccinia Virus protein VP39"/>
    <property type="match status" value="1"/>
</dbReference>
<organism evidence="9 10">
    <name type="scientific">Halomonas lysinitropha</name>
    <dbReference type="NCBI Taxonomy" id="2607506"/>
    <lineage>
        <taxon>Bacteria</taxon>
        <taxon>Pseudomonadati</taxon>
        <taxon>Pseudomonadota</taxon>
        <taxon>Gammaproteobacteria</taxon>
        <taxon>Oceanospirillales</taxon>
        <taxon>Halomonadaceae</taxon>
        <taxon>Halomonas</taxon>
    </lineage>
</organism>
<keyword evidence="5" id="KW-0949">S-adenosyl-L-methionine</keyword>
<dbReference type="InterPro" id="IPR002941">
    <property type="entry name" value="DNA_methylase_N4/N6"/>
</dbReference>
<dbReference type="GO" id="GO:0005737">
    <property type="term" value="C:cytoplasm"/>
    <property type="evidence" value="ECO:0007669"/>
    <property type="project" value="TreeGrafter"/>
</dbReference>
<protein>
    <recommendedName>
        <fullName evidence="2">site-specific DNA-methyltransferase (adenine-specific)</fullName>
        <ecNumber evidence="2">2.1.1.72</ecNumber>
    </recommendedName>
</protein>
<dbReference type="SUPFAM" id="SSF53335">
    <property type="entry name" value="S-adenosyl-L-methionine-dependent methyltransferases"/>
    <property type="match status" value="1"/>
</dbReference>
<dbReference type="GO" id="GO:0009007">
    <property type="term" value="F:site-specific DNA-methyltransferase (adenine-specific) activity"/>
    <property type="evidence" value="ECO:0007669"/>
    <property type="project" value="UniProtKB-EC"/>
</dbReference>
<reference evidence="9 10" key="1">
    <citation type="submission" date="2019-09" db="EMBL/GenBank/DDBJ databases">
        <authorList>
            <person name="Criscuolo A."/>
        </authorList>
    </citation>
    <scope>NUCLEOTIDE SEQUENCE [LARGE SCALE GENOMIC DNA]</scope>
    <source>
        <strain evidence="10">3(2)</strain>
    </source>
</reference>
<accession>A0A5K1HYZ3</accession>
<comment type="similarity">
    <text evidence="1">Belongs to the N(4)/N(6)-methyltransferase family.</text>
</comment>
<evidence type="ECO:0000256" key="2">
    <source>
        <dbReference type="ARBA" id="ARBA00011900"/>
    </source>
</evidence>
<dbReference type="PRINTS" id="PR00506">
    <property type="entry name" value="D21N6MTFRASE"/>
</dbReference>
<dbReference type="EC" id="2.1.1.72" evidence="2"/>
<dbReference type="EMBL" id="CABVOU010000019">
    <property type="protein sequence ID" value="VVZ94485.1"/>
    <property type="molecule type" value="Genomic_DNA"/>
</dbReference>
<comment type="catalytic activity">
    <reaction evidence="6">
        <text>a 2'-deoxyadenosine in DNA + S-adenosyl-L-methionine = an N(6)-methyl-2'-deoxyadenosine in DNA + S-adenosyl-L-homocysteine + H(+)</text>
        <dbReference type="Rhea" id="RHEA:15197"/>
        <dbReference type="Rhea" id="RHEA-COMP:12418"/>
        <dbReference type="Rhea" id="RHEA-COMP:12419"/>
        <dbReference type="ChEBI" id="CHEBI:15378"/>
        <dbReference type="ChEBI" id="CHEBI:57856"/>
        <dbReference type="ChEBI" id="CHEBI:59789"/>
        <dbReference type="ChEBI" id="CHEBI:90615"/>
        <dbReference type="ChEBI" id="CHEBI:90616"/>
        <dbReference type="EC" id="2.1.1.72"/>
    </reaction>
</comment>